<proteinExistence type="predicted"/>
<gene>
    <name evidence="7" type="ORF">KIW84_065038</name>
</gene>
<feature type="region of interest" description="Disordered" evidence="5">
    <location>
        <begin position="224"/>
        <end position="249"/>
    </location>
</feature>
<dbReference type="Gene3D" id="3.30.70.330">
    <property type="match status" value="1"/>
</dbReference>
<comment type="caution">
    <text evidence="7">The sequence shown here is derived from an EMBL/GenBank/DDBJ whole genome shotgun (WGS) entry which is preliminary data.</text>
</comment>
<evidence type="ECO:0000256" key="5">
    <source>
        <dbReference type="SAM" id="MobiDB-lite"/>
    </source>
</evidence>
<feature type="compositionally biased region" description="Polar residues" evidence="5">
    <location>
        <begin position="162"/>
        <end position="173"/>
    </location>
</feature>
<evidence type="ECO:0000313" key="7">
    <source>
        <dbReference type="EMBL" id="KAI5399940.1"/>
    </source>
</evidence>
<keyword evidence="3" id="KW-0539">Nucleus</keyword>
<sequence>ITELSLKSIKSRKEPRRKRRRSCSPPPETSKSSEVHHILVGFTLDLYTAMSGNTGCTVYIGNLDERVTDRVLYDILIQAGRVVDLHIPKDKETDKPKGFAFAEFETEEIADYAVKLFSGLVTLYKRTLKFASANKDKSIPNSSPATTPTSNSSQRPRPYPVQITSSENFQHSPKQAIPSRFSDHAINYSQAPPPHRVTDQSSGYGSHYSGNQYDYSRRAFGEALDSANGCSGSRSRRADGISSVSYSPH</sequence>
<evidence type="ECO:0000256" key="4">
    <source>
        <dbReference type="PROSITE-ProRule" id="PRU00176"/>
    </source>
</evidence>
<reference evidence="7 8" key="1">
    <citation type="journal article" date="2022" name="Nat. Genet.">
        <title>Improved pea reference genome and pan-genome highlight genomic features and evolutionary characteristics.</title>
        <authorList>
            <person name="Yang T."/>
            <person name="Liu R."/>
            <person name="Luo Y."/>
            <person name="Hu S."/>
            <person name="Wang D."/>
            <person name="Wang C."/>
            <person name="Pandey M.K."/>
            <person name="Ge S."/>
            <person name="Xu Q."/>
            <person name="Li N."/>
            <person name="Li G."/>
            <person name="Huang Y."/>
            <person name="Saxena R.K."/>
            <person name="Ji Y."/>
            <person name="Li M."/>
            <person name="Yan X."/>
            <person name="He Y."/>
            <person name="Liu Y."/>
            <person name="Wang X."/>
            <person name="Xiang C."/>
            <person name="Varshney R.K."/>
            <person name="Ding H."/>
            <person name="Gao S."/>
            <person name="Zong X."/>
        </authorList>
    </citation>
    <scope>NUCLEOTIDE SEQUENCE [LARGE SCALE GENOMIC DNA]</scope>
    <source>
        <strain evidence="7 8">cv. Zhongwan 6</strain>
    </source>
</reference>
<dbReference type="InterPro" id="IPR000504">
    <property type="entry name" value="RRM_dom"/>
</dbReference>
<dbReference type="PANTHER" id="PTHR13798:SF11">
    <property type="entry name" value="RNA-BINDING PROTEIN 7-RELATED"/>
    <property type="match status" value="1"/>
</dbReference>
<dbReference type="InterPro" id="IPR035979">
    <property type="entry name" value="RBD_domain_sf"/>
</dbReference>
<dbReference type="Gramene" id="Psat06G0503800-T2">
    <property type="protein sequence ID" value="KAI5399940.1"/>
    <property type="gene ID" value="KIW84_065038"/>
</dbReference>
<dbReference type="Pfam" id="PF00076">
    <property type="entry name" value="RRM_1"/>
    <property type="match status" value="1"/>
</dbReference>
<feature type="compositionally biased region" description="Polar residues" evidence="5">
    <location>
        <begin position="199"/>
        <end position="212"/>
    </location>
</feature>
<feature type="non-terminal residue" evidence="7">
    <location>
        <position position="249"/>
    </location>
</feature>
<feature type="region of interest" description="Disordered" evidence="5">
    <location>
        <begin position="1"/>
        <end position="32"/>
    </location>
</feature>
<name>A0A9D4WFM5_PEA</name>
<dbReference type="InterPro" id="IPR052285">
    <property type="entry name" value="NEXT_complex_subunit"/>
</dbReference>
<evidence type="ECO:0000313" key="8">
    <source>
        <dbReference type="Proteomes" id="UP001058974"/>
    </source>
</evidence>
<feature type="region of interest" description="Disordered" evidence="5">
    <location>
        <begin position="135"/>
        <end position="212"/>
    </location>
</feature>
<feature type="domain" description="RRM" evidence="6">
    <location>
        <begin position="56"/>
        <end position="135"/>
    </location>
</feature>
<organism evidence="7 8">
    <name type="scientific">Pisum sativum</name>
    <name type="common">Garden pea</name>
    <name type="synonym">Lathyrus oleraceus</name>
    <dbReference type="NCBI Taxonomy" id="3888"/>
    <lineage>
        <taxon>Eukaryota</taxon>
        <taxon>Viridiplantae</taxon>
        <taxon>Streptophyta</taxon>
        <taxon>Embryophyta</taxon>
        <taxon>Tracheophyta</taxon>
        <taxon>Spermatophyta</taxon>
        <taxon>Magnoliopsida</taxon>
        <taxon>eudicotyledons</taxon>
        <taxon>Gunneridae</taxon>
        <taxon>Pentapetalae</taxon>
        <taxon>rosids</taxon>
        <taxon>fabids</taxon>
        <taxon>Fabales</taxon>
        <taxon>Fabaceae</taxon>
        <taxon>Papilionoideae</taxon>
        <taxon>50 kb inversion clade</taxon>
        <taxon>NPAAA clade</taxon>
        <taxon>Hologalegina</taxon>
        <taxon>IRL clade</taxon>
        <taxon>Fabeae</taxon>
        <taxon>Lathyrus</taxon>
    </lineage>
</organism>
<accession>A0A9D4WFM5</accession>
<dbReference type="AlphaFoldDB" id="A0A9D4WFM5"/>
<keyword evidence="8" id="KW-1185">Reference proteome</keyword>
<feature type="compositionally biased region" description="Basic residues" evidence="5">
    <location>
        <begin position="9"/>
        <end position="22"/>
    </location>
</feature>
<evidence type="ECO:0000259" key="6">
    <source>
        <dbReference type="PROSITE" id="PS50102"/>
    </source>
</evidence>
<dbReference type="EMBL" id="JAMSHJ010000006">
    <property type="protein sequence ID" value="KAI5399940.1"/>
    <property type="molecule type" value="Genomic_DNA"/>
</dbReference>
<dbReference type="Proteomes" id="UP001058974">
    <property type="component" value="Chromosome 6"/>
</dbReference>
<evidence type="ECO:0000256" key="1">
    <source>
        <dbReference type="ARBA" id="ARBA00004642"/>
    </source>
</evidence>
<dbReference type="SMART" id="SM00360">
    <property type="entry name" value="RRM"/>
    <property type="match status" value="1"/>
</dbReference>
<dbReference type="PROSITE" id="PS50102">
    <property type="entry name" value="RRM"/>
    <property type="match status" value="1"/>
</dbReference>
<dbReference type="SUPFAM" id="SSF54928">
    <property type="entry name" value="RNA-binding domain, RBD"/>
    <property type="match status" value="1"/>
</dbReference>
<dbReference type="GO" id="GO:0005654">
    <property type="term" value="C:nucleoplasm"/>
    <property type="evidence" value="ECO:0007669"/>
    <property type="project" value="UniProtKB-SubCell"/>
</dbReference>
<dbReference type="CDD" id="cd12334">
    <property type="entry name" value="RRM1_SF3B4"/>
    <property type="match status" value="1"/>
</dbReference>
<dbReference type="PANTHER" id="PTHR13798">
    <property type="entry name" value="RNA BINDING MOTIF RBM PROTEIN -RELATED"/>
    <property type="match status" value="1"/>
</dbReference>
<feature type="compositionally biased region" description="Low complexity" evidence="5">
    <location>
        <begin position="139"/>
        <end position="153"/>
    </location>
</feature>
<dbReference type="GO" id="GO:0003723">
    <property type="term" value="F:RNA binding"/>
    <property type="evidence" value="ECO:0007669"/>
    <property type="project" value="UniProtKB-UniRule"/>
</dbReference>
<protein>
    <recommendedName>
        <fullName evidence="6">RRM domain-containing protein</fullName>
    </recommendedName>
</protein>
<dbReference type="InterPro" id="IPR034158">
    <property type="entry name" value="SF3B4_RRM1"/>
</dbReference>
<keyword evidence="2 4" id="KW-0694">RNA-binding</keyword>
<dbReference type="InterPro" id="IPR012677">
    <property type="entry name" value="Nucleotide-bd_a/b_plait_sf"/>
</dbReference>
<evidence type="ECO:0000256" key="3">
    <source>
        <dbReference type="ARBA" id="ARBA00023242"/>
    </source>
</evidence>
<evidence type="ECO:0000256" key="2">
    <source>
        <dbReference type="ARBA" id="ARBA00022884"/>
    </source>
</evidence>
<comment type="subcellular location">
    <subcellularLocation>
        <location evidence="1">Nucleus</location>
        <location evidence="1">Nucleoplasm</location>
    </subcellularLocation>
</comment>